<organism evidence="2 3">
    <name type="scientific">Chlorella ohadii</name>
    <dbReference type="NCBI Taxonomy" id="2649997"/>
    <lineage>
        <taxon>Eukaryota</taxon>
        <taxon>Viridiplantae</taxon>
        <taxon>Chlorophyta</taxon>
        <taxon>core chlorophytes</taxon>
        <taxon>Trebouxiophyceae</taxon>
        <taxon>Chlorellales</taxon>
        <taxon>Chlorellaceae</taxon>
        <taxon>Chlorella clade</taxon>
        <taxon>Chlorella</taxon>
    </lineage>
</organism>
<dbReference type="EMBL" id="JADXDR010000043">
    <property type="protein sequence ID" value="KAI7843142.1"/>
    <property type="molecule type" value="Genomic_DNA"/>
</dbReference>
<gene>
    <name evidence="2" type="ORF">COHA_003313</name>
</gene>
<sequence length="500" mass="51926">MLHLGDALAGAATAPLQLDQLLTAANAEELHLLSDVLLARRQAAGRECLRLEEQATTEHHQLWFERFLPLLRRFTRECSSKPWAEQLQRAEPGLFQWASPLSAPTPGSAAQPLLPLSSPLAEEVMALHMYAALCTEHAFSLASDHLGGSHGEPGSLDSSWAGGAATARPLTGAPPSGGKEKRKKQGMLHRLVHFRRKAVVDSGDASQGSSSGPAAAADGECCNSPRPCSPYSRTLSRCPTRSSPFAGNAAAASFSAASPTGWEASSLTSPRAPSGSEAAGGLAGAAAWFRRAAGVYGHIEAELLPAAQAAGALPGWDSCPVELWPGLAAALEQLCLAQAQGSAARRAEERGAAPALAASLHRGAAGGVEGAALVGACRPAPAAPAGSQPGCSASRLWPPCGTRPPRMHSWPRRSGQRSSWVLLWPAWGPALGKARKALALCAAEGDWAAALTPDLRRLEKLAEQLDRERAVVYVQKVAPAAGELPPGKVVVSPIAHKADG</sequence>
<dbReference type="Proteomes" id="UP001205105">
    <property type="component" value="Unassembled WGS sequence"/>
</dbReference>
<name>A0AAD5H843_9CHLO</name>
<evidence type="ECO:0000313" key="2">
    <source>
        <dbReference type="EMBL" id="KAI7843142.1"/>
    </source>
</evidence>
<feature type="compositionally biased region" description="Low complexity" evidence="1">
    <location>
        <begin position="201"/>
        <end position="219"/>
    </location>
</feature>
<dbReference type="InterPro" id="IPR038898">
    <property type="entry name" value="BROX"/>
</dbReference>
<dbReference type="InterPro" id="IPR038499">
    <property type="entry name" value="BRO1_sf"/>
</dbReference>
<feature type="region of interest" description="Disordered" evidence="1">
    <location>
        <begin position="200"/>
        <end position="221"/>
    </location>
</feature>
<comment type="caution">
    <text evidence="2">The sequence shown here is derived from an EMBL/GenBank/DDBJ whole genome shotgun (WGS) entry which is preliminary data.</text>
</comment>
<evidence type="ECO:0000313" key="3">
    <source>
        <dbReference type="Proteomes" id="UP001205105"/>
    </source>
</evidence>
<dbReference type="PANTHER" id="PTHR23032:SF13">
    <property type="entry name" value="BRO1 DOMAIN-CONTAINING PROTEIN BROX"/>
    <property type="match status" value="1"/>
</dbReference>
<dbReference type="PANTHER" id="PTHR23032">
    <property type="entry name" value="BRO1 DOMAIN-CONTAINING PROTEIN BROX"/>
    <property type="match status" value="1"/>
</dbReference>
<dbReference type="AlphaFoldDB" id="A0AAD5H843"/>
<reference evidence="2" key="1">
    <citation type="submission" date="2020-11" db="EMBL/GenBank/DDBJ databases">
        <title>Chlorella ohadii genome sequencing and assembly.</title>
        <authorList>
            <person name="Murik O."/>
            <person name="Treves H."/>
            <person name="Kedem I."/>
            <person name="Shotland Y."/>
            <person name="Kaplan A."/>
        </authorList>
    </citation>
    <scope>NUCLEOTIDE SEQUENCE</scope>
    <source>
        <strain evidence="2">1</strain>
    </source>
</reference>
<dbReference type="Gene3D" id="1.25.40.280">
    <property type="entry name" value="alix/aip1 like domains"/>
    <property type="match status" value="1"/>
</dbReference>
<keyword evidence="3" id="KW-1185">Reference proteome</keyword>
<evidence type="ECO:0000256" key="1">
    <source>
        <dbReference type="SAM" id="MobiDB-lite"/>
    </source>
</evidence>
<protein>
    <recommendedName>
        <fullName evidence="4">BRO1 domain-containing protein</fullName>
    </recommendedName>
</protein>
<feature type="region of interest" description="Disordered" evidence="1">
    <location>
        <begin position="146"/>
        <end position="187"/>
    </location>
</feature>
<evidence type="ECO:0008006" key="4">
    <source>
        <dbReference type="Google" id="ProtNLM"/>
    </source>
</evidence>
<accession>A0AAD5H843</accession>
<proteinExistence type="predicted"/>